<evidence type="ECO:0000259" key="1">
    <source>
        <dbReference type="PROSITE" id="PS50252"/>
    </source>
</evidence>
<evidence type="ECO:0000313" key="3">
    <source>
        <dbReference type="EMBL" id="GCF09380.1"/>
    </source>
</evidence>
<dbReference type="AlphaFoldDB" id="A0A5A5TCX8"/>
<keyword evidence="4" id="KW-1185">Reference proteome</keyword>
<evidence type="ECO:0008006" key="5">
    <source>
        <dbReference type="Google" id="ProtNLM"/>
    </source>
</evidence>
<dbReference type="InterPro" id="IPR046360">
    <property type="entry name" value="T-box_DNA-bd"/>
</dbReference>
<sequence>MAIYRLTQYTLDPAKLEAAKDVINATVAQTKDREPGTLLYIALQEQGQPTNLLHFSAYANEAALATHIKGEPMASLFRDVLHPAMTVPVSFSQYTVVDGKLPLVDTLPIVRLARYEIRQDALEAAQDVIRTTVAQTKDREPETLLYIAMQQQERPTSFVHVSAYADEAALATHIKGEPMASLFRDVLHPAMTVPATFVQYNVLAAKLHQ</sequence>
<evidence type="ECO:0000313" key="4">
    <source>
        <dbReference type="Proteomes" id="UP000322530"/>
    </source>
</evidence>
<dbReference type="Pfam" id="PF03992">
    <property type="entry name" value="ABM"/>
    <property type="match status" value="2"/>
</dbReference>
<accession>A0A5A5TCX8</accession>
<dbReference type="RefSeq" id="WP_149402322.1">
    <property type="nucleotide sequence ID" value="NZ_BIXY01000042.1"/>
</dbReference>
<dbReference type="GO" id="GO:0045893">
    <property type="term" value="P:positive regulation of DNA-templated transcription"/>
    <property type="evidence" value="ECO:0007669"/>
    <property type="project" value="InterPro"/>
</dbReference>
<feature type="domain" description="ABM" evidence="2">
    <location>
        <begin position="109"/>
        <end position="200"/>
    </location>
</feature>
<dbReference type="GO" id="GO:0003824">
    <property type="term" value="F:catalytic activity"/>
    <property type="evidence" value="ECO:0007669"/>
    <property type="project" value="TreeGrafter"/>
</dbReference>
<feature type="domain" description="T-box" evidence="1">
    <location>
        <begin position="85"/>
        <end position="185"/>
    </location>
</feature>
<dbReference type="EMBL" id="BIXY01000042">
    <property type="protein sequence ID" value="GCF09380.1"/>
    <property type="molecule type" value="Genomic_DNA"/>
</dbReference>
<dbReference type="InterPro" id="IPR050744">
    <property type="entry name" value="AI-2_Isomerase_LsrG"/>
</dbReference>
<organism evidence="3 4">
    <name type="scientific">Dictyobacter arantiisoli</name>
    <dbReference type="NCBI Taxonomy" id="2014874"/>
    <lineage>
        <taxon>Bacteria</taxon>
        <taxon>Bacillati</taxon>
        <taxon>Chloroflexota</taxon>
        <taxon>Ktedonobacteria</taxon>
        <taxon>Ktedonobacterales</taxon>
        <taxon>Dictyobacteraceae</taxon>
        <taxon>Dictyobacter</taxon>
    </lineage>
</organism>
<dbReference type="PROSITE" id="PS50252">
    <property type="entry name" value="TBOX_3"/>
    <property type="match status" value="1"/>
</dbReference>
<dbReference type="PROSITE" id="PS51725">
    <property type="entry name" value="ABM"/>
    <property type="match status" value="1"/>
</dbReference>
<reference evidence="3 4" key="1">
    <citation type="submission" date="2019-01" db="EMBL/GenBank/DDBJ databases">
        <title>Draft genome sequence of Dictyobacter sp. Uno17.</title>
        <authorList>
            <person name="Wang C.M."/>
            <person name="Zheng Y."/>
            <person name="Sakai Y."/>
            <person name="Abe K."/>
            <person name="Yokota A."/>
            <person name="Yabe S."/>
        </authorList>
    </citation>
    <scope>NUCLEOTIDE SEQUENCE [LARGE SCALE GENOMIC DNA]</scope>
    <source>
        <strain evidence="3 4">Uno17</strain>
    </source>
</reference>
<dbReference type="Gene3D" id="3.30.70.100">
    <property type="match status" value="1"/>
</dbReference>
<dbReference type="SUPFAM" id="SSF54909">
    <property type="entry name" value="Dimeric alpha+beta barrel"/>
    <property type="match status" value="2"/>
</dbReference>
<dbReference type="PANTHER" id="PTHR33336:SF3">
    <property type="entry name" value="ABM DOMAIN-CONTAINING PROTEIN"/>
    <property type="match status" value="1"/>
</dbReference>
<protein>
    <recommendedName>
        <fullName evidence="5">Antibiotic biosynthesis monooxygenase</fullName>
    </recommendedName>
</protein>
<dbReference type="InterPro" id="IPR011008">
    <property type="entry name" value="Dimeric_a/b-barrel"/>
</dbReference>
<dbReference type="InterPro" id="IPR007138">
    <property type="entry name" value="ABM_dom"/>
</dbReference>
<evidence type="ECO:0000259" key="2">
    <source>
        <dbReference type="PROSITE" id="PS51725"/>
    </source>
</evidence>
<dbReference type="OrthoDB" id="8481042at2"/>
<dbReference type="PANTHER" id="PTHR33336">
    <property type="entry name" value="QUINOL MONOOXYGENASE YGIN-RELATED"/>
    <property type="match status" value="1"/>
</dbReference>
<comment type="caution">
    <text evidence="3">The sequence shown here is derived from an EMBL/GenBank/DDBJ whole genome shotgun (WGS) entry which is preliminary data.</text>
</comment>
<gene>
    <name evidence="3" type="ORF">KDI_29440</name>
</gene>
<name>A0A5A5TCX8_9CHLR</name>
<dbReference type="Proteomes" id="UP000322530">
    <property type="component" value="Unassembled WGS sequence"/>
</dbReference>
<dbReference type="GO" id="GO:0003700">
    <property type="term" value="F:DNA-binding transcription factor activity"/>
    <property type="evidence" value="ECO:0007669"/>
    <property type="project" value="InterPro"/>
</dbReference>
<proteinExistence type="predicted"/>